<evidence type="ECO:0000313" key="3">
    <source>
        <dbReference type="Proteomes" id="UP000001396"/>
    </source>
</evidence>
<evidence type="ECO:0000256" key="1">
    <source>
        <dbReference type="SAM" id="Phobius"/>
    </source>
</evidence>
<organism evidence="2 3">
    <name type="scientific">Heterostelium pallidum (strain ATCC 26659 / Pp 5 / PN500)</name>
    <name type="common">Cellular slime mold</name>
    <name type="synonym">Polysphondylium pallidum</name>
    <dbReference type="NCBI Taxonomy" id="670386"/>
    <lineage>
        <taxon>Eukaryota</taxon>
        <taxon>Amoebozoa</taxon>
        <taxon>Evosea</taxon>
        <taxon>Eumycetozoa</taxon>
        <taxon>Dictyostelia</taxon>
        <taxon>Acytosteliales</taxon>
        <taxon>Acytosteliaceae</taxon>
        <taxon>Heterostelium</taxon>
    </lineage>
</organism>
<feature type="transmembrane region" description="Helical" evidence="1">
    <location>
        <begin position="130"/>
        <end position="152"/>
    </location>
</feature>
<evidence type="ECO:0000313" key="2">
    <source>
        <dbReference type="EMBL" id="EFA83648.1"/>
    </source>
</evidence>
<dbReference type="GeneID" id="31358237"/>
<dbReference type="RefSeq" id="XP_020435765.1">
    <property type="nucleotide sequence ID" value="XM_020573693.1"/>
</dbReference>
<feature type="transmembrane region" description="Helical" evidence="1">
    <location>
        <begin position="206"/>
        <end position="228"/>
    </location>
</feature>
<sequence>MKFSKASSLGTLRLYTFFLLLILFIITVISNLFANIDYCYRERVYNKSWTRHSYLFLSLFCIIISAVLLVIWKPFKPLNIKDKKYTRSIFYIGYTFLWYGATYCLCFIGKKLLNDNLCNDRKQNSVSGHFLFHTFFLLAIPYWFFAIGRFSYKDSVRTTSTQRNELQLVKNNLVIFMVIAYIGYIGASFVNLETTWSHGFHTIRQILYGTLLALISFHILLNSTAYVGTRTERSLTILMNILIAFWVAVISLNYVLGFRYPFSKIEMVLGGALFIFLYYISRITPLPPNIKLAPKYKKSTNSNQQQSTDSESTTLKKRLNNPIIYD</sequence>
<feature type="transmembrane region" description="Helical" evidence="1">
    <location>
        <begin position="262"/>
        <end position="281"/>
    </location>
</feature>
<feature type="transmembrane region" description="Helical" evidence="1">
    <location>
        <begin position="235"/>
        <end position="256"/>
    </location>
</feature>
<dbReference type="OMA" id="WYGATYC"/>
<keyword evidence="1" id="KW-0472">Membrane</keyword>
<dbReference type="AlphaFoldDB" id="D3B2V0"/>
<keyword evidence="3" id="KW-1185">Reference proteome</keyword>
<keyword evidence="1" id="KW-0812">Transmembrane</keyword>
<feature type="transmembrane region" description="Helical" evidence="1">
    <location>
        <begin position="12"/>
        <end position="34"/>
    </location>
</feature>
<feature type="transmembrane region" description="Helical" evidence="1">
    <location>
        <begin position="173"/>
        <end position="194"/>
    </location>
</feature>
<proteinExistence type="predicted"/>
<comment type="caution">
    <text evidence="2">The sequence shown here is derived from an EMBL/GenBank/DDBJ whole genome shotgun (WGS) entry which is preliminary data.</text>
</comment>
<name>D3B2V0_HETP5</name>
<dbReference type="FunCoup" id="D3B2V0">
    <property type="interactions" value="805"/>
</dbReference>
<gene>
    <name evidence="2" type="ORF">PPL_02714</name>
</gene>
<dbReference type="Proteomes" id="UP000001396">
    <property type="component" value="Unassembled WGS sequence"/>
</dbReference>
<feature type="transmembrane region" description="Helical" evidence="1">
    <location>
        <begin position="88"/>
        <end position="110"/>
    </location>
</feature>
<reference evidence="2 3" key="1">
    <citation type="journal article" date="2011" name="Genome Res.">
        <title>Phylogeny-wide analysis of social amoeba genomes highlights ancient origins for complex intercellular communication.</title>
        <authorList>
            <person name="Heidel A.J."/>
            <person name="Lawal H.M."/>
            <person name="Felder M."/>
            <person name="Schilde C."/>
            <person name="Helps N.R."/>
            <person name="Tunggal B."/>
            <person name="Rivero F."/>
            <person name="John U."/>
            <person name="Schleicher M."/>
            <person name="Eichinger L."/>
            <person name="Platzer M."/>
            <person name="Noegel A.A."/>
            <person name="Schaap P."/>
            <person name="Gloeckner G."/>
        </authorList>
    </citation>
    <scope>NUCLEOTIDE SEQUENCE [LARGE SCALE GENOMIC DNA]</scope>
    <source>
        <strain evidence="3">ATCC 26659 / Pp 5 / PN500</strain>
    </source>
</reference>
<accession>D3B2V0</accession>
<feature type="transmembrane region" description="Helical" evidence="1">
    <location>
        <begin position="54"/>
        <end position="72"/>
    </location>
</feature>
<protein>
    <submittedName>
        <fullName evidence="2">Uncharacterized protein</fullName>
    </submittedName>
</protein>
<keyword evidence="1" id="KW-1133">Transmembrane helix</keyword>
<dbReference type="EMBL" id="ADBJ01000010">
    <property type="protein sequence ID" value="EFA83648.1"/>
    <property type="molecule type" value="Genomic_DNA"/>
</dbReference>
<dbReference type="InParanoid" id="D3B2V0"/>